<dbReference type="InParanoid" id="W0RBY4"/>
<dbReference type="NCBIfam" id="TIGR03434">
    <property type="entry name" value="ADOP"/>
    <property type="match status" value="1"/>
</dbReference>
<keyword evidence="4 7" id="KW-1133">Transmembrane helix</keyword>
<feature type="transmembrane region" description="Helical" evidence="7">
    <location>
        <begin position="295"/>
        <end position="316"/>
    </location>
</feature>
<dbReference type="Proteomes" id="UP000019151">
    <property type="component" value="Chromosome"/>
</dbReference>
<dbReference type="Pfam" id="PF02687">
    <property type="entry name" value="FtsX"/>
    <property type="match status" value="2"/>
</dbReference>
<evidence type="ECO:0000259" key="8">
    <source>
        <dbReference type="Pfam" id="PF02687"/>
    </source>
</evidence>
<sequence>MFGVVNAVLLRAFPFHEPERLVALYEYAPRGKDDRMPLSAANFRDWRDGSHAFASMALVTDAAFTLRSDPSSGASEPERISGARASAGLWQTLGAPLALGRGYTADEDLPGAAPVAVISHSLWQRRFGGDRGIVGRTMTLNDAPTTIVGVLSPDFRFPLAQSTDVVMPFRWDEKTWNRRGNHFASAVARLRPGVTVSAAQADLQTIADRIARDYPEMQKGWGARVVPLHEAVVSGARSMLLLLMGAVGAVLLIGCANVANLTLARVAAKQRATAVRAAIGAGRAELVRQHLAESVVLGIAGGAAGLALASLISRALPSLVPTEIPRISDAGVDWRVAAFTFAVSVAASVIAGLVPAWQGSRADLAEVLRDGNKGSTAGAARARSRDMLFVAEVALSLLLLAGAGLALKSFAKLLAIQPGFAPERVLVGRVQLPRLRYADSLAQTRFWDAALQRLRETPGVRAAGATSFLPLGGDEAYGAYGIRGRPVDVEHRMMAQFQFATDGYFDAMGIPLRRGRVLSTDDRAGTPLVAVVNEALAQAHFPGEDPIGQEVQPFGEEGPAFRIVGIVGNVKHRALTDSLRPQIYFPSRQLGSDAGWFVVRGTGSPETLAGALRREVHAVDPTLAIADVQPMRGVVATSVARQRFLAQLLGGFAVSALVLALVGIYGVVANTVVQRSGEFGIRVALGATRGDVQRDVLGGSLARTALGLAIGLGGALVAGRALATQLYDVRITDPVVLGGIAVLLVAAALLASWVPARRATRVDPMRVLRSE</sequence>
<reference evidence="10 11" key="1">
    <citation type="journal article" date="2014" name="Genome Announc.">
        <title>Genome Sequence and Methylome of Soil Bacterium Gemmatirosa kalamazoonensis KBS708T, a Member of the Rarely Cultivated Gemmatimonadetes Phylum.</title>
        <authorList>
            <person name="Debruyn J.M."/>
            <person name="Radosevich M."/>
            <person name="Wommack K.E."/>
            <person name="Polson S.W."/>
            <person name="Hauser L.J."/>
            <person name="Fawaz M.N."/>
            <person name="Korlach J."/>
            <person name="Tsai Y.C."/>
        </authorList>
    </citation>
    <scope>NUCLEOTIDE SEQUENCE [LARGE SCALE GENOMIC DNA]</scope>
    <source>
        <strain evidence="10 11">KBS708</strain>
    </source>
</reference>
<dbReference type="EMBL" id="CP007128">
    <property type="protein sequence ID" value="AHG87825.1"/>
    <property type="molecule type" value="Genomic_DNA"/>
</dbReference>
<gene>
    <name evidence="10" type="ORF">J421_0288</name>
</gene>
<evidence type="ECO:0000256" key="3">
    <source>
        <dbReference type="ARBA" id="ARBA00022692"/>
    </source>
</evidence>
<feature type="domain" description="MacB-like periplasmic core" evidence="9">
    <location>
        <begin position="2"/>
        <end position="205"/>
    </location>
</feature>
<dbReference type="eggNOG" id="COG0577">
    <property type="taxonomic scope" value="Bacteria"/>
</dbReference>
<dbReference type="HOGENOM" id="CLU_009433_1_0_0"/>
<protein>
    <submittedName>
        <fullName evidence="10">Permease</fullName>
    </submittedName>
</protein>
<proteinExistence type="inferred from homology"/>
<accession>W0RBY4</accession>
<dbReference type="InterPro" id="IPR003838">
    <property type="entry name" value="ABC3_permease_C"/>
</dbReference>
<evidence type="ECO:0000256" key="6">
    <source>
        <dbReference type="ARBA" id="ARBA00038076"/>
    </source>
</evidence>
<dbReference type="GO" id="GO:0022857">
    <property type="term" value="F:transmembrane transporter activity"/>
    <property type="evidence" value="ECO:0007669"/>
    <property type="project" value="TreeGrafter"/>
</dbReference>
<feature type="transmembrane region" description="Helical" evidence="7">
    <location>
        <begin position="704"/>
        <end position="723"/>
    </location>
</feature>
<feature type="domain" description="ABC3 transporter permease C-terminal" evidence="8">
    <location>
        <begin position="247"/>
        <end position="361"/>
    </location>
</feature>
<evidence type="ECO:0000313" key="11">
    <source>
        <dbReference type="Proteomes" id="UP000019151"/>
    </source>
</evidence>
<dbReference type="AlphaFoldDB" id="W0RBY4"/>
<dbReference type="InterPro" id="IPR017800">
    <property type="entry name" value="ADOP"/>
</dbReference>
<keyword evidence="3 7" id="KW-0812">Transmembrane</keyword>
<feature type="transmembrane region" description="Helical" evidence="7">
    <location>
        <begin position="336"/>
        <end position="357"/>
    </location>
</feature>
<dbReference type="InterPro" id="IPR050250">
    <property type="entry name" value="Macrolide_Exporter_MacB"/>
</dbReference>
<feature type="transmembrane region" description="Helical" evidence="7">
    <location>
        <begin position="644"/>
        <end position="668"/>
    </location>
</feature>
<evidence type="ECO:0000256" key="7">
    <source>
        <dbReference type="SAM" id="Phobius"/>
    </source>
</evidence>
<organism evidence="10 11">
    <name type="scientific">Gemmatirosa kalamazoonensis</name>
    <dbReference type="NCBI Taxonomy" id="861299"/>
    <lineage>
        <taxon>Bacteria</taxon>
        <taxon>Pseudomonadati</taxon>
        <taxon>Gemmatimonadota</taxon>
        <taxon>Gemmatimonadia</taxon>
        <taxon>Gemmatimonadales</taxon>
        <taxon>Gemmatimonadaceae</taxon>
        <taxon>Gemmatirosa</taxon>
    </lineage>
</organism>
<dbReference type="Pfam" id="PF12704">
    <property type="entry name" value="MacB_PCD"/>
    <property type="match status" value="2"/>
</dbReference>
<feature type="domain" description="MacB-like periplasmic core" evidence="9">
    <location>
        <begin position="412"/>
        <end position="611"/>
    </location>
</feature>
<evidence type="ECO:0000256" key="1">
    <source>
        <dbReference type="ARBA" id="ARBA00004651"/>
    </source>
</evidence>
<name>W0RBY4_9BACT</name>
<dbReference type="GO" id="GO:0005886">
    <property type="term" value="C:plasma membrane"/>
    <property type="evidence" value="ECO:0007669"/>
    <property type="project" value="UniProtKB-SubCell"/>
</dbReference>
<feature type="domain" description="ABC3 transporter permease C-terminal" evidence="8">
    <location>
        <begin position="652"/>
        <end position="764"/>
    </location>
</feature>
<dbReference type="PANTHER" id="PTHR30572:SF4">
    <property type="entry name" value="ABC TRANSPORTER PERMEASE YTRF"/>
    <property type="match status" value="1"/>
</dbReference>
<evidence type="ECO:0000313" key="10">
    <source>
        <dbReference type="EMBL" id="AHG87825.1"/>
    </source>
</evidence>
<dbReference type="InterPro" id="IPR025857">
    <property type="entry name" value="MacB_PCD"/>
</dbReference>
<evidence type="ECO:0000256" key="2">
    <source>
        <dbReference type="ARBA" id="ARBA00022475"/>
    </source>
</evidence>
<evidence type="ECO:0000259" key="9">
    <source>
        <dbReference type="Pfam" id="PF12704"/>
    </source>
</evidence>
<evidence type="ECO:0000256" key="5">
    <source>
        <dbReference type="ARBA" id="ARBA00023136"/>
    </source>
</evidence>
<feature type="transmembrane region" description="Helical" evidence="7">
    <location>
        <begin position="735"/>
        <end position="756"/>
    </location>
</feature>
<feature type="transmembrane region" description="Helical" evidence="7">
    <location>
        <begin position="239"/>
        <end position="263"/>
    </location>
</feature>
<keyword evidence="2" id="KW-1003">Cell membrane</keyword>
<comment type="subcellular location">
    <subcellularLocation>
        <location evidence="1">Cell membrane</location>
        <topology evidence="1">Multi-pass membrane protein</topology>
    </subcellularLocation>
</comment>
<keyword evidence="5 7" id="KW-0472">Membrane</keyword>
<evidence type="ECO:0000256" key="4">
    <source>
        <dbReference type="ARBA" id="ARBA00022989"/>
    </source>
</evidence>
<comment type="similarity">
    <text evidence="6">Belongs to the ABC-4 integral membrane protein family.</text>
</comment>
<dbReference type="STRING" id="861299.J421_0288"/>
<dbReference type="PANTHER" id="PTHR30572">
    <property type="entry name" value="MEMBRANE COMPONENT OF TRANSPORTER-RELATED"/>
    <property type="match status" value="1"/>
</dbReference>
<dbReference type="KEGG" id="gba:J421_0288"/>
<feature type="transmembrane region" description="Helical" evidence="7">
    <location>
        <begin position="387"/>
        <end position="407"/>
    </location>
</feature>
<keyword evidence="11" id="KW-1185">Reference proteome</keyword>